<dbReference type="PANTHER" id="PTHR32432">
    <property type="entry name" value="CELL DIVISION PROTEIN FTSA-RELATED"/>
    <property type="match status" value="1"/>
</dbReference>
<dbReference type="InterPro" id="IPR043129">
    <property type="entry name" value="ATPase_NBD"/>
</dbReference>
<name>X1GLL6_9ZZZZ</name>
<evidence type="ECO:0008006" key="2">
    <source>
        <dbReference type="Google" id="ProtNLM"/>
    </source>
</evidence>
<comment type="caution">
    <text evidence="1">The sequence shown here is derived from an EMBL/GenBank/DDBJ whole genome shotgun (WGS) entry which is preliminary data.</text>
</comment>
<organism evidence="1">
    <name type="scientific">marine sediment metagenome</name>
    <dbReference type="NCBI Taxonomy" id="412755"/>
    <lineage>
        <taxon>unclassified sequences</taxon>
        <taxon>metagenomes</taxon>
        <taxon>ecological metagenomes</taxon>
    </lineage>
</organism>
<dbReference type="PANTHER" id="PTHR32432:SF3">
    <property type="entry name" value="ETHANOLAMINE UTILIZATION PROTEIN EUTJ"/>
    <property type="match status" value="1"/>
</dbReference>
<dbReference type="Pfam" id="PF11104">
    <property type="entry name" value="PilM_2"/>
    <property type="match status" value="1"/>
</dbReference>
<dbReference type="EMBL" id="BARU01019951">
    <property type="protein sequence ID" value="GAH58811.1"/>
    <property type="molecule type" value="Genomic_DNA"/>
</dbReference>
<accession>X1GLL6</accession>
<gene>
    <name evidence="1" type="ORF">S03H2_32823</name>
</gene>
<feature type="non-terminal residue" evidence="1">
    <location>
        <position position="246"/>
    </location>
</feature>
<protein>
    <recommendedName>
        <fullName evidence="2">SHS2 domain-containing protein</fullName>
    </recommendedName>
</protein>
<dbReference type="AlphaFoldDB" id="X1GLL6"/>
<dbReference type="InterPro" id="IPR050696">
    <property type="entry name" value="FtsA/MreB"/>
</dbReference>
<dbReference type="InterPro" id="IPR005883">
    <property type="entry name" value="PilM"/>
</dbReference>
<dbReference type="Gene3D" id="3.30.420.40">
    <property type="match status" value="2"/>
</dbReference>
<dbReference type="Gene3D" id="3.30.1490.300">
    <property type="match status" value="1"/>
</dbReference>
<sequence>MGQDSLKLVQLGEDGGHISVIAGGSENRPENVKPGSSKWQRWAIETIRKLTANGKFRGKEVIAALPASELFIDHIRMPRVDNDKLADAICSKIKQKLPFESDDAMIKYIPTEEDNVLVIAAERKIIDRHLAVYEKAGLTIKSIGVWPVALTNSYTRFFARRKTDIQVVAMLLDIEANCTNVVICRAKTVLFARSIPIGANQLDGDEIVTRLILELTSCRRHFASMYPKAQIERLIFLTGQAVDKEI</sequence>
<reference evidence="1" key="1">
    <citation type="journal article" date="2014" name="Front. Microbiol.">
        <title>High frequency of phylogenetically diverse reductive dehalogenase-homologous genes in deep subseafloor sedimentary metagenomes.</title>
        <authorList>
            <person name="Kawai M."/>
            <person name="Futagami T."/>
            <person name="Toyoda A."/>
            <person name="Takaki Y."/>
            <person name="Nishi S."/>
            <person name="Hori S."/>
            <person name="Arai W."/>
            <person name="Tsubouchi T."/>
            <person name="Morono Y."/>
            <person name="Uchiyama I."/>
            <person name="Ito T."/>
            <person name="Fujiyama A."/>
            <person name="Inagaki F."/>
            <person name="Takami H."/>
        </authorList>
    </citation>
    <scope>NUCLEOTIDE SEQUENCE</scope>
    <source>
        <strain evidence="1">Expedition CK06-06</strain>
    </source>
</reference>
<dbReference type="SUPFAM" id="SSF53067">
    <property type="entry name" value="Actin-like ATPase domain"/>
    <property type="match status" value="1"/>
</dbReference>
<proteinExistence type="predicted"/>
<evidence type="ECO:0000313" key="1">
    <source>
        <dbReference type="EMBL" id="GAH58811.1"/>
    </source>
</evidence>